<dbReference type="GeneID" id="26739062"/>
<dbReference type="FunFam" id="3.40.50.12160:FF:000003">
    <property type="entry name" value="CDK5 regulatory subunit-associated protein 1"/>
    <property type="match status" value="1"/>
</dbReference>
<evidence type="ECO:0000256" key="3">
    <source>
        <dbReference type="ARBA" id="ARBA00022485"/>
    </source>
</evidence>
<dbReference type="InterPro" id="IPR058240">
    <property type="entry name" value="rSAM_sf"/>
</dbReference>
<dbReference type="InterPro" id="IPR007197">
    <property type="entry name" value="rSAM"/>
</dbReference>
<dbReference type="Gene3D" id="3.80.30.20">
    <property type="entry name" value="tm_1862 like domain"/>
    <property type="match status" value="1"/>
</dbReference>
<dbReference type="GO" id="GO:0046872">
    <property type="term" value="F:metal ion binding"/>
    <property type="evidence" value="ECO:0007669"/>
    <property type="project" value="UniProtKB-UniRule"/>
</dbReference>
<protein>
    <recommendedName>
        <fullName evidence="11">tRNA-t(6)A37 methylthiotransferase</fullName>
        <ecNumber evidence="11">2.8.4.5</ecNumber>
    </recommendedName>
</protein>
<dbReference type="GO" id="GO:0051539">
    <property type="term" value="F:4 iron, 4 sulfur cluster binding"/>
    <property type="evidence" value="ECO:0007669"/>
    <property type="project" value="UniProtKB-UniRule"/>
</dbReference>
<dbReference type="InterPro" id="IPR013848">
    <property type="entry name" value="Methylthiotransferase_N"/>
</dbReference>
<feature type="domain" description="MTTase N-terminal" evidence="13">
    <location>
        <begin position="1"/>
        <end position="113"/>
    </location>
</feature>
<dbReference type="PROSITE" id="PS50926">
    <property type="entry name" value="TRAM"/>
    <property type="match status" value="1"/>
</dbReference>
<name>A0A089ZGN9_METFO</name>
<dbReference type="AlphaFoldDB" id="A0A089ZGN9"/>
<evidence type="ECO:0000256" key="9">
    <source>
        <dbReference type="ARBA" id="ARBA00023014"/>
    </source>
</evidence>
<dbReference type="SFLD" id="SFLDG01061">
    <property type="entry name" value="methylthiotransferase"/>
    <property type="match status" value="1"/>
</dbReference>
<comment type="function">
    <text evidence="1 11">Catalyzes the methylthiolation of N6-threonylcarbamoyladenosine (t(6)A), leading to the formation of 2-methylthio-N6-threonylcarbamoyladenosine (ms(2)t(6)A) at position 37 in tRNAs that read codons beginning with adenine.</text>
</comment>
<dbReference type="PANTHER" id="PTHR11918:SF45">
    <property type="entry name" value="THREONYLCARBAMOYLADENOSINE TRNA METHYLTHIOTRANSFERASE"/>
    <property type="match status" value="1"/>
</dbReference>
<reference evidence="15" key="1">
    <citation type="submission" date="2013-12" db="EMBL/GenBank/DDBJ databases">
        <title>The complete genome sequence of Methanobacterium sp. BRM9.</title>
        <authorList>
            <consortium name="Pastoral Greenhouse Gas Research Consortium"/>
            <person name="Kelly W.J."/>
            <person name="Leahy S.C."/>
            <person name="Perry R."/>
            <person name="Li D."/>
            <person name="Altermann E."/>
            <person name="Lambie S.C."/>
            <person name="Attwood G.T."/>
        </authorList>
    </citation>
    <scope>NUCLEOTIDE SEQUENCE [LARGE SCALE GENOMIC DNA]</scope>
    <source>
        <strain evidence="15">BRM9</strain>
    </source>
</reference>
<dbReference type="NCBIfam" id="TIGR01578">
    <property type="entry name" value="MiaB-like-B"/>
    <property type="match status" value="1"/>
</dbReference>
<sequence>MKIYMETFGCTFNQADSEIMAGLLEKNGGIIVKSPENADVIIINTCYVKQPTEQKITNHIKQIQSQFPEKKLLIAGCMVDIHPRKLEKLAPEAGWIGARRVNSTPEIVEAAMKGNILREKGQGCDIKTCLPRKRSNPRVHILQICEGCLGKCSYCCTRFARGKLQSYPISLLKKEAEQAVAEGCVEIQITAQDTAAFGKDTGETLPDLINEIASIDGDFRIRVGMMHPGNIQEHLGDIAQALRSEKVYKFLHLPVQSGSNPVLADMNRGHTVEEYLELVRYFKSQIPSLSLATDIIVGYPTEKEDDFKDTLNLIQEIRPDFLHISKYHHRPGTKSSLLPEIDHHTMKKRSSSLNDLKSEIALEKNKKLLKTRQKILITDKGSKGGYLGRSNSYKTVVVEEAQLGTFQDVEITQYKSTYLRGKNVKIKDKNGDHLSGARNPHCNGV</sequence>
<dbReference type="InterPro" id="IPR006638">
    <property type="entry name" value="Elp3/MiaA/NifB-like_rSAM"/>
</dbReference>
<dbReference type="Proteomes" id="UP000062768">
    <property type="component" value="Chromosome I"/>
</dbReference>
<gene>
    <name evidence="15" type="ORF">BRM9_1496</name>
    <name evidence="16" type="ORF">MB9_0808</name>
</gene>
<dbReference type="SFLD" id="SFLDS00029">
    <property type="entry name" value="Radical_SAM"/>
    <property type="match status" value="1"/>
</dbReference>
<proteinExistence type="inferred from homology"/>
<dbReference type="PANTHER" id="PTHR11918">
    <property type="entry name" value="RADICAL SAM PROTEINS"/>
    <property type="match status" value="1"/>
</dbReference>
<dbReference type="Pfam" id="PF04055">
    <property type="entry name" value="Radical_SAM"/>
    <property type="match status" value="1"/>
</dbReference>
<evidence type="ECO:0000256" key="7">
    <source>
        <dbReference type="ARBA" id="ARBA00022723"/>
    </source>
</evidence>
<keyword evidence="3 11" id="KW-0004">4Fe-4S</keyword>
<dbReference type="PROSITE" id="PS51449">
    <property type="entry name" value="MTTASE_N"/>
    <property type="match status" value="1"/>
</dbReference>
<dbReference type="InterPro" id="IPR006466">
    <property type="entry name" value="MiaB-like_arc_euk"/>
</dbReference>
<dbReference type="RefSeq" id="WP_048085315.1">
    <property type="nucleotide sequence ID" value="NZ_CP006933.1"/>
</dbReference>
<dbReference type="OrthoDB" id="372134at2157"/>
<dbReference type="PROSITE" id="PS51918">
    <property type="entry name" value="RADICAL_SAM"/>
    <property type="match status" value="1"/>
</dbReference>
<evidence type="ECO:0000256" key="10">
    <source>
        <dbReference type="ARBA" id="ARBA00051661"/>
    </source>
</evidence>
<keyword evidence="6 11" id="KW-0819">tRNA processing</keyword>
<evidence type="ECO:0000313" key="17">
    <source>
        <dbReference type="Proteomes" id="UP000029661"/>
    </source>
</evidence>
<evidence type="ECO:0000313" key="16">
    <source>
        <dbReference type="EMBL" id="CEL24451.1"/>
    </source>
</evidence>
<dbReference type="GO" id="GO:0035598">
    <property type="term" value="F:tRNA (N(6)-L-threonylcarbamoyladenosine(37)-C(2))-methylthiotransferase activity"/>
    <property type="evidence" value="ECO:0007669"/>
    <property type="project" value="UniProtKB-UniRule"/>
</dbReference>
<keyword evidence="5 11" id="KW-0949">S-adenosyl-L-methionine</keyword>
<reference evidence="16" key="2">
    <citation type="submission" date="2014-09" db="EMBL/GenBank/DDBJ databases">
        <authorList>
            <person name="Bishop-Lilly K.A."/>
            <person name="Broomall S.M."/>
            <person name="Chain P.S."/>
            <person name="Chertkov O."/>
            <person name="Coyne S.R."/>
            <person name="Daligault H.E."/>
            <person name="Davenport K.W."/>
            <person name="Erkkila T."/>
            <person name="Frey K.G."/>
            <person name="Gibbons H.S."/>
            <person name="Gu W."/>
            <person name="Jaissle J."/>
            <person name="Johnson S.L."/>
            <person name="Koroleva G.I."/>
            <person name="Ladner J.T."/>
            <person name="Lo C.-C."/>
            <person name="Minogue T.D."/>
            <person name="Munk C."/>
            <person name="Palacios G.F."/>
            <person name="Redden C.L."/>
            <person name="Rosenzweig C.N."/>
            <person name="Scholz M.B."/>
            <person name="Teshima H."/>
            <person name="Xu Y."/>
        </authorList>
    </citation>
    <scope>NUCLEOTIDE SEQUENCE</scope>
    <source>
        <strain evidence="16">Mb9</strain>
    </source>
</reference>
<keyword evidence="4 11" id="KW-0808">Transferase</keyword>
<dbReference type="Gene3D" id="3.40.50.12160">
    <property type="entry name" value="Methylthiotransferase, N-terminal domain"/>
    <property type="match status" value="1"/>
</dbReference>
<keyword evidence="9 11" id="KW-0411">Iron-sulfur</keyword>
<dbReference type="SMART" id="SM00729">
    <property type="entry name" value="Elp3"/>
    <property type="match status" value="1"/>
</dbReference>
<dbReference type="InterPro" id="IPR002792">
    <property type="entry name" value="TRAM_dom"/>
</dbReference>
<dbReference type="KEGG" id="mfc:BRM9_1496"/>
<dbReference type="SUPFAM" id="SSF102114">
    <property type="entry name" value="Radical SAM enzymes"/>
    <property type="match status" value="1"/>
</dbReference>
<dbReference type="STRING" id="2162.BRM9_1496"/>
<dbReference type="InterPro" id="IPR038135">
    <property type="entry name" value="Methylthiotransferase_N_sf"/>
</dbReference>
<evidence type="ECO:0000256" key="4">
    <source>
        <dbReference type="ARBA" id="ARBA00022679"/>
    </source>
</evidence>
<evidence type="ECO:0000256" key="8">
    <source>
        <dbReference type="ARBA" id="ARBA00023004"/>
    </source>
</evidence>
<feature type="domain" description="TRAM" evidence="12">
    <location>
        <begin position="366"/>
        <end position="425"/>
    </location>
</feature>
<dbReference type="EMBL" id="CP006933">
    <property type="protein sequence ID" value="AIS32310.1"/>
    <property type="molecule type" value="Genomic_DNA"/>
</dbReference>
<dbReference type="EC" id="2.8.4.5" evidence="11"/>
<dbReference type="PATRIC" id="fig|2162.10.peg.841"/>
<feature type="domain" description="Radical SAM core" evidence="14">
    <location>
        <begin position="134"/>
        <end position="379"/>
    </location>
</feature>
<evidence type="ECO:0000313" key="18">
    <source>
        <dbReference type="Proteomes" id="UP000062768"/>
    </source>
</evidence>
<evidence type="ECO:0000259" key="14">
    <source>
        <dbReference type="PROSITE" id="PS51918"/>
    </source>
</evidence>
<evidence type="ECO:0000256" key="2">
    <source>
        <dbReference type="ARBA" id="ARBA00008616"/>
    </source>
</evidence>
<dbReference type="Pfam" id="PF01938">
    <property type="entry name" value="TRAM"/>
    <property type="match status" value="1"/>
</dbReference>
<evidence type="ECO:0000256" key="1">
    <source>
        <dbReference type="ARBA" id="ARBA00002399"/>
    </source>
</evidence>
<dbReference type="InterPro" id="IPR023404">
    <property type="entry name" value="rSAM_horseshoe"/>
</dbReference>
<dbReference type="InterPro" id="IPR020612">
    <property type="entry name" value="Methylthiotransferase_CS"/>
</dbReference>
<dbReference type="CDD" id="cd01335">
    <property type="entry name" value="Radical_SAM"/>
    <property type="match status" value="1"/>
</dbReference>
<dbReference type="Pfam" id="PF00919">
    <property type="entry name" value="UPF0004"/>
    <property type="match status" value="1"/>
</dbReference>
<evidence type="ECO:0000256" key="5">
    <source>
        <dbReference type="ARBA" id="ARBA00022691"/>
    </source>
</evidence>
<dbReference type="Proteomes" id="UP000029661">
    <property type="component" value="Chromosome"/>
</dbReference>
<dbReference type="EMBL" id="LN734822">
    <property type="protein sequence ID" value="CEL24451.1"/>
    <property type="molecule type" value="Genomic_DNA"/>
</dbReference>
<keyword evidence="7 11" id="KW-0479">Metal-binding</keyword>
<dbReference type="FunFam" id="3.80.30.20:FF:000002">
    <property type="entry name" value="threonylcarbamoyladenosine tRNA methylthiotransferase isoform X2"/>
    <property type="match status" value="1"/>
</dbReference>
<keyword evidence="18" id="KW-1185">Reference proteome</keyword>
<dbReference type="PROSITE" id="PS01278">
    <property type="entry name" value="MTTASE_RADICAL"/>
    <property type="match status" value="1"/>
</dbReference>
<evidence type="ECO:0000259" key="12">
    <source>
        <dbReference type="PROSITE" id="PS50926"/>
    </source>
</evidence>
<evidence type="ECO:0000313" key="15">
    <source>
        <dbReference type="EMBL" id="AIS32310.1"/>
    </source>
</evidence>
<dbReference type="NCBIfam" id="TIGR00089">
    <property type="entry name" value="MiaB/RimO family radical SAM methylthiotransferase"/>
    <property type="match status" value="1"/>
</dbReference>
<dbReference type="InterPro" id="IPR005839">
    <property type="entry name" value="Methylthiotransferase"/>
</dbReference>
<keyword evidence="8 11" id="KW-0408">Iron</keyword>
<organism evidence="15 17">
    <name type="scientific">Methanobacterium formicicum</name>
    <dbReference type="NCBI Taxonomy" id="2162"/>
    <lineage>
        <taxon>Archaea</taxon>
        <taxon>Methanobacteriati</taxon>
        <taxon>Methanobacteriota</taxon>
        <taxon>Methanomada group</taxon>
        <taxon>Methanobacteria</taxon>
        <taxon>Methanobacteriales</taxon>
        <taxon>Methanobacteriaceae</taxon>
        <taxon>Methanobacterium</taxon>
    </lineage>
</organism>
<evidence type="ECO:0000256" key="11">
    <source>
        <dbReference type="RuleBase" id="RU368081"/>
    </source>
</evidence>
<comment type="cofactor">
    <cofactor evidence="11">
        <name>[4Fe-4S] cluster</name>
        <dbReference type="ChEBI" id="CHEBI:49883"/>
    </cofactor>
    <text evidence="11">Binds 1 or 2 [4Fe-4S] cluster. One cluster is coordinated with 3 cysteines and an exchangeable S-adenosyl-L-methionine.</text>
</comment>
<comment type="similarity">
    <text evidence="2 11">Belongs to the methylthiotransferase family. CDKAL1 subfamily.</text>
</comment>
<accession>A0A089ZGN9</accession>
<dbReference type="SFLD" id="SFLDG01082">
    <property type="entry name" value="B12-binding_domain_containing"/>
    <property type="match status" value="1"/>
</dbReference>
<evidence type="ECO:0000256" key="6">
    <source>
        <dbReference type="ARBA" id="ARBA00022694"/>
    </source>
</evidence>
<comment type="catalytic activity">
    <reaction evidence="10 11">
        <text>N(6)-L-threonylcarbamoyladenosine(37) in tRNA + (sulfur carrier)-SH + AH2 + 2 S-adenosyl-L-methionine = 2-methylsulfanyl-N(6)-L-threonylcarbamoyladenosine(37) in tRNA + (sulfur carrier)-H + 5'-deoxyadenosine + L-methionine + A + S-adenosyl-L-homocysteine + 2 H(+)</text>
        <dbReference type="Rhea" id="RHEA:37075"/>
        <dbReference type="Rhea" id="RHEA-COMP:10163"/>
        <dbReference type="Rhea" id="RHEA-COMP:11092"/>
        <dbReference type="Rhea" id="RHEA-COMP:14737"/>
        <dbReference type="Rhea" id="RHEA-COMP:14739"/>
        <dbReference type="ChEBI" id="CHEBI:13193"/>
        <dbReference type="ChEBI" id="CHEBI:15378"/>
        <dbReference type="ChEBI" id="CHEBI:17319"/>
        <dbReference type="ChEBI" id="CHEBI:17499"/>
        <dbReference type="ChEBI" id="CHEBI:29917"/>
        <dbReference type="ChEBI" id="CHEBI:57844"/>
        <dbReference type="ChEBI" id="CHEBI:57856"/>
        <dbReference type="ChEBI" id="CHEBI:59789"/>
        <dbReference type="ChEBI" id="CHEBI:64428"/>
        <dbReference type="ChEBI" id="CHEBI:74418"/>
        <dbReference type="ChEBI" id="CHEBI:74420"/>
        <dbReference type="EC" id="2.8.4.5"/>
    </reaction>
</comment>
<evidence type="ECO:0000259" key="13">
    <source>
        <dbReference type="PROSITE" id="PS51449"/>
    </source>
</evidence>